<gene>
    <name evidence="3" type="ORF">PAPYR_5771</name>
</gene>
<keyword evidence="2" id="KW-0472">Membrane</keyword>
<organism evidence="3 4">
    <name type="scientific">Paratrimastix pyriformis</name>
    <dbReference type="NCBI Taxonomy" id="342808"/>
    <lineage>
        <taxon>Eukaryota</taxon>
        <taxon>Metamonada</taxon>
        <taxon>Preaxostyla</taxon>
        <taxon>Paratrimastigidae</taxon>
        <taxon>Paratrimastix</taxon>
    </lineage>
</organism>
<evidence type="ECO:0000256" key="2">
    <source>
        <dbReference type="SAM" id="Phobius"/>
    </source>
</evidence>
<evidence type="ECO:0000313" key="3">
    <source>
        <dbReference type="EMBL" id="KAJ4458567.1"/>
    </source>
</evidence>
<keyword evidence="2" id="KW-1133">Transmembrane helix</keyword>
<name>A0ABQ8ULI2_9EUKA</name>
<comment type="caution">
    <text evidence="3">The sequence shown here is derived from an EMBL/GenBank/DDBJ whole genome shotgun (WGS) entry which is preliminary data.</text>
</comment>
<accession>A0ABQ8ULI2</accession>
<feature type="region of interest" description="Disordered" evidence="1">
    <location>
        <begin position="76"/>
        <end position="105"/>
    </location>
</feature>
<evidence type="ECO:0000256" key="1">
    <source>
        <dbReference type="SAM" id="MobiDB-lite"/>
    </source>
</evidence>
<feature type="transmembrane region" description="Helical" evidence="2">
    <location>
        <begin position="12"/>
        <end position="29"/>
    </location>
</feature>
<keyword evidence="4" id="KW-1185">Reference proteome</keyword>
<dbReference type="EMBL" id="JAPMOS010000028">
    <property type="protein sequence ID" value="KAJ4458567.1"/>
    <property type="molecule type" value="Genomic_DNA"/>
</dbReference>
<evidence type="ECO:0000313" key="4">
    <source>
        <dbReference type="Proteomes" id="UP001141327"/>
    </source>
</evidence>
<reference evidence="3" key="1">
    <citation type="journal article" date="2022" name="bioRxiv">
        <title>Genomics of Preaxostyla Flagellates Illuminates Evolutionary Transitions and the Path Towards Mitochondrial Loss.</title>
        <authorList>
            <person name="Novak L.V.F."/>
            <person name="Treitli S.C."/>
            <person name="Pyrih J."/>
            <person name="Halakuc P."/>
            <person name="Pipaliya S.V."/>
            <person name="Vacek V."/>
            <person name="Brzon O."/>
            <person name="Soukal P."/>
            <person name="Eme L."/>
            <person name="Dacks J.B."/>
            <person name="Karnkowska A."/>
            <person name="Elias M."/>
            <person name="Hampl V."/>
        </authorList>
    </citation>
    <scope>NUCLEOTIDE SEQUENCE</scope>
    <source>
        <strain evidence="3">RCP-MX</strain>
    </source>
</reference>
<proteinExistence type="predicted"/>
<keyword evidence="2" id="KW-0812">Transmembrane</keyword>
<dbReference type="Proteomes" id="UP001141327">
    <property type="component" value="Unassembled WGS sequence"/>
</dbReference>
<protein>
    <submittedName>
        <fullName evidence="3">Uncharacterized protein</fullName>
    </submittedName>
</protein>
<sequence>MEVFQTIFGGRPWRFVIVASWFLVTAAAFLKARKLFLPILLAASVATYYLWKLEDIVDTKLTNRALAKKITRKPDETPVPMNMAGISHDEHGPVAPTAVSGTQSS</sequence>